<dbReference type="InterPro" id="IPR003593">
    <property type="entry name" value="AAA+_ATPase"/>
</dbReference>
<dbReference type="InterPro" id="IPR036640">
    <property type="entry name" value="ABC1_TM_sf"/>
</dbReference>
<comment type="subcellular location">
    <subcellularLocation>
        <location evidence="1">Cell membrane</location>
        <topology evidence="1">Multi-pass membrane protein</topology>
    </subcellularLocation>
</comment>
<keyword evidence="5" id="KW-0677">Repeat</keyword>
<feature type="region of interest" description="Disordered" evidence="11">
    <location>
        <begin position="604"/>
        <end position="658"/>
    </location>
</feature>
<dbReference type="GO" id="GO:0005886">
    <property type="term" value="C:plasma membrane"/>
    <property type="evidence" value="ECO:0007669"/>
    <property type="project" value="UniProtKB-SubCell"/>
</dbReference>
<dbReference type="CDD" id="cd03249">
    <property type="entry name" value="ABC_MTABC3_MDL1_MDL2"/>
    <property type="match status" value="2"/>
</dbReference>
<dbReference type="CDD" id="cd18577">
    <property type="entry name" value="ABC_6TM_Pgp_ABCB1_D1_like"/>
    <property type="match status" value="1"/>
</dbReference>
<dbReference type="KEGG" id="rarg:115742098"/>
<feature type="domain" description="ABC transporter" evidence="13">
    <location>
        <begin position="363"/>
        <end position="599"/>
    </location>
</feature>
<evidence type="ECO:0000256" key="4">
    <source>
        <dbReference type="ARBA" id="ARBA00022692"/>
    </source>
</evidence>
<dbReference type="OrthoDB" id="6500128at2759"/>
<feature type="domain" description="ABC transporter" evidence="13">
    <location>
        <begin position="1001"/>
        <end position="1238"/>
    </location>
</feature>
<accession>A0A8B8PBN6</accession>
<dbReference type="PANTHER" id="PTHR45136:SF2">
    <property type="entry name" value="ABC TRANSPORTER DOMAIN-CONTAINING PROTEIN"/>
    <property type="match status" value="1"/>
</dbReference>
<reference evidence="16" key="1">
    <citation type="submission" date="2025-08" db="UniProtKB">
        <authorList>
            <consortium name="RefSeq"/>
        </authorList>
    </citation>
    <scope>IDENTIFICATION</scope>
    <source>
        <tissue evidence="16">Leaf</tissue>
    </source>
</reference>
<feature type="domain" description="ABC transmembrane type-1" evidence="14">
    <location>
        <begin position="40"/>
        <end position="328"/>
    </location>
</feature>
<dbReference type="GO" id="GO:0140359">
    <property type="term" value="F:ABC-type transporter activity"/>
    <property type="evidence" value="ECO:0007669"/>
    <property type="project" value="InterPro"/>
</dbReference>
<feature type="domain" description="ABC transmembrane type-1" evidence="14">
    <location>
        <begin position="679"/>
        <end position="966"/>
    </location>
</feature>
<dbReference type="FunFam" id="1.20.1560.10:FF:000126">
    <property type="entry name" value="Putative ABC transporter B family member 8"/>
    <property type="match status" value="1"/>
</dbReference>
<feature type="compositionally biased region" description="Basic and acidic residues" evidence="11">
    <location>
        <begin position="604"/>
        <end position="616"/>
    </location>
</feature>
<keyword evidence="3" id="KW-0813">Transport</keyword>
<evidence type="ECO:0000256" key="10">
    <source>
        <dbReference type="ARBA" id="ARBA00023180"/>
    </source>
</evidence>
<feature type="transmembrane region" description="Helical" evidence="12">
    <location>
        <begin position="678"/>
        <end position="698"/>
    </location>
</feature>
<dbReference type="RefSeq" id="XP_030532074.1">
    <property type="nucleotide sequence ID" value="XM_030676214.2"/>
</dbReference>
<dbReference type="PROSITE" id="PS50893">
    <property type="entry name" value="ABC_TRANSPORTER_2"/>
    <property type="match status" value="2"/>
</dbReference>
<dbReference type="Proteomes" id="UP000827889">
    <property type="component" value="Chromosome 11"/>
</dbReference>
<organism evidence="15 16">
    <name type="scientific">Rhodamnia argentea</name>
    <dbReference type="NCBI Taxonomy" id="178133"/>
    <lineage>
        <taxon>Eukaryota</taxon>
        <taxon>Viridiplantae</taxon>
        <taxon>Streptophyta</taxon>
        <taxon>Embryophyta</taxon>
        <taxon>Tracheophyta</taxon>
        <taxon>Spermatophyta</taxon>
        <taxon>Magnoliopsida</taxon>
        <taxon>eudicotyledons</taxon>
        <taxon>Gunneridae</taxon>
        <taxon>Pentapetalae</taxon>
        <taxon>rosids</taxon>
        <taxon>malvids</taxon>
        <taxon>Myrtales</taxon>
        <taxon>Myrtaceae</taxon>
        <taxon>Myrtoideae</taxon>
        <taxon>Myrteae</taxon>
        <taxon>Australasian group</taxon>
        <taxon>Rhodamnia</taxon>
    </lineage>
</organism>
<proteinExistence type="inferred from homology"/>
<dbReference type="PANTHER" id="PTHR45136">
    <property type="entry name" value="ABC TRANSPORTER DOMAIN-CONTAINING PROTEIN"/>
    <property type="match status" value="1"/>
</dbReference>
<evidence type="ECO:0000256" key="2">
    <source>
        <dbReference type="ARBA" id="ARBA00007577"/>
    </source>
</evidence>
<evidence type="ECO:0000256" key="3">
    <source>
        <dbReference type="ARBA" id="ARBA00022448"/>
    </source>
</evidence>
<dbReference type="InterPro" id="IPR017871">
    <property type="entry name" value="ABC_transporter-like_CS"/>
</dbReference>
<keyword evidence="9 12" id="KW-0472">Membrane</keyword>
<evidence type="ECO:0000256" key="7">
    <source>
        <dbReference type="ARBA" id="ARBA00022840"/>
    </source>
</evidence>
<dbReference type="GO" id="GO:0016887">
    <property type="term" value="F:ATP hydrolysis activity"/>
    <property type="evidence" value="ECO:0007669"/>
    <property type="project" value="InterPro"/>
</dbReference>
<feature type="transmembrane region" description="Helical" evidence="12">
    <location>
        <begin position="268"/>
        <end position="288"/>
    </location>
</feature>
<name>A0A8B8PBN6_9MYRT</name>
<dbReference type="SUPFAM" id="SSF90123">
    <property type="entry name" value="ABC transporter transmembrane region"/>
    <property type="match status" value="2"/>
</dbReference>
<evidence type="ECO:0000313" key="16">
    <source>
        <dbReference type="RefSeq" id="XP_030532074.1"/>
    </source>
</evidence>
<dbReference type="PROSITE" id="PS50929">
    <property type="entry name" value="ABC_TM1F"/>
    <property type="match status" value="2"/>
</dbReference>
<feature type="transmembrane region" description="Helical" evidence="12">
    <location>
        <begin position="300"/>
        <end position="320"/>
    </location>
</feature>
<protein>
    <submittedName>
        <fullName evidence="16">ABC transporter B family member 15-like</fullName>
    </submittedName>
</protein>
<feature type="transmembrane region" description="Helical" evidence="12">
    <location>
        <begin position="718"/>
        <end position="738"/>
    </location>
</feature>
<keyword evidence="15" id="KW-1185">Reference proteome</keyword>
<dbReference type="FunFam" id="1.20.1560.10:FF:000029">
    <property type="entry name" value="ABC transporter B family member 1"/>
    <property type="match status" value="1"/>
</dbReference>
<dbReference type="Gene3D" id="1.20.1560.10">
    <property type="entry name" value="ABC transporter type 1, transmembrane domain"/>
    <property type="match status" value="1"/>
</dbReference>
<feature type="transmembrane region" description="Helical" evidence="12">
    <location>
        <begin position="193"/>
        <end position="212"/>
    </location>
</feature>
<dbReference type="GeneID" id="115742098"/>
<evidence type="ECO:0000256" key="5">
    <source>
        <dbReference type="ARBA" id="ARBA00022737"/>
    </source>
</evidence>
<sequence length="1251" mass="136904">MGNKRQDNAGEKNMKKKKWGSSMGSIFMHADGVDKCLMGLGFFGAVADGFSTPLVLYGTSRLMNDLGSASSLDPVTFLHNINKNAVLILYVVCGLVFACFLEGYCWTRTGERQAAKIRAGYLRAVLRQDVTYFDMHVTSTSEVVTSVSNDSLVIQDVLSEKVPNFLVNVSVFIGSYIASFVLLWRLAIVGFPFAVLLLLPGMTYGRTLMVIARKMREEYNKAGTVAEQAVSSIRTVYAFAGESKTLSEFSKSLEGSVKLGLRQGLAKGLAIGSNSIVFAIWSFMAYYGSRMVMYHGYQGGTVYVVGTAITYGGVAFGSALSNLKYFSEAFAAGERIAEMMKRVPTIDLENMKGETLQKLEGNIEFRHVEFAYPSRPENIIFKDFSLAIPSGKTLALVAGSGSGKSTVISLLQRFYDPLSGEILLDGIATNKLQIKWLRSQMGLVSQEPALFATSIKENILFGKEDAEMEEVIEAAKASNAHNFIDQLPLGYDTQVGDRGTQLSGGQKQRIAIARAIIKAPRILLLDEATSALDTESEKIVQEALERASVGRTTIIVAHRLSTIQHANNIAVIQNGQVTEYGNHEELIQNKDGLYTSLVNLQKSEKQKPTDQVKKTENQITSSILSTDGNSGGSRHNLSKVSRSNSARSKPPVGSDDQNIPVPSLRRLIALNMPEWKQAILGCTSAILFGAVQPVYSFTLGSMVSVFFLTDHEEVKANIRIYAICFLGLAVFSLVVSMIQHYNFAFMGEYLTKRIREQMLSKILTFEVGWHDQDQNSSGSVCSRLAKDANVVRSLVGDRMALIVETCSAITIACTMGLIIAWRLALVLMAAQPFSIVSFYMRRVLLKSMSQKAIKAQDESSKLAADAVSNHRTITSFSSQERILNMLEKAQEGPERESIRQSWYAGLGLTASHFFTKCAWVLGFWYGGKLISQGKITMKELFETFLVLISTGKVIADAGSMTTDLAKGIDTVRSVFAILDRKTGIEPEDTEGYRPRNITGHVEFCRVDFAYPERPDVIILKDFSFNIEAGKSTALVGQSGSGKSTLIGLIERFYDPISGSVKIDGRDVRSYHLRALRKHIALVSQEPTLFAGTIRENIVYGISCETSEMEIVEAARAANAHDFIVALKDGYDTWCGDKGVQLSGGQKQRVAIARAVLRNPTLLLLDEATSALDSQSEKVVQNALECLMVGRTTLVVAHRLSTIQGCDVIAVLDKGKVVEKGSHSSLLAKGLAGAYYSLVNLHSAPSVTESIE</sequence>
<evidence type="ECO:0000256" key="11">
    <source>
        <dbReference type="SAM" id="MobiDB-lite"/>
    </source>
</evidence>
<dbReference type="Pfam" id="PF00005">
    <property type="entry name" value="ABC_tran"/>
    <property type="match status" value="2"/>
</dbReference>
<dbReference type="AlphaFoldDB" id="A0A8B8PBN6"/>
<evidence type="ECO:0000256" key="12">
    <source>
        <dbReference type="SAM" id="Phobius"/>
    </source>
</evidence>
<dbReference type="InterPro" id="IPR003439">
    <property type="entry name" value="ABC_transporter-like_ATP-bd"/>
</dbReference>
<evidence type="ECO:0000259" key="13">
    <source>
        <dbReference type="PROSITE" id="PS50893"/>
    </source>
</evidence>
<dbReference type="InterPro" id="IPR027417">
    <property type="entry name" value="P-loop_NTPase"/>
</dbReference>
<evidence type="ECO:0000313" key="15">
    <source>
        <dbReference type="Proteomes" id="UP000827889"/>
    </source>
</evidence>
<evidence type="ECO:0000259" key="14">
    <source>
        <dbReference type="PROSITE" id="PS50929"/>
    </source>
</evidence>
<keyword evidence="4 12" id="KW-0812">Transmembrane</keyword>
<feature type="transmembrane region" description="Helical" evidence="12">
    <location>
        <begin position="825"/>
        <end position="844"/>
    </location>
</feature>
<feature type="transmembrane region" description="Helical" evidence="12">
    <location>
        <begin position="165"/>
        <end position="187"/>
    </location>
</feature>
<dbReference type="SMART" id="SM00382">
    <property type="entry name" value="AAA"/>
    <property type="match status" value="2"/>
</dbReference>
<keyword evidence="10" id="KW-0325">Glycoprotein</keyword>
<dbReference type="InterPro" id="IPR011527">
    <property type="entry name" value="ABC1_TM_dom"/>
</dbReference>
<keyword evidence="8 12" id="KW-1133">Transmembrane helix</keyword>
<dbReference type="SUPFAM" id="SSF52540">
    <property type="entry name" value="P-loop containing nucleoside triphosphate hydrolases"/>
    <property type="match status" value="2"/>
</dbReference>
<dbReference type="Pfam" id="PF00664">
    <property type="entry name" value="ABC_membrane"/>
    <property type="match status" value="2"/>
</dbReference>
<keyword evidence="7" id="KW-0067">ATP-binding</keyword>
<evidence type="ECO:0000256" key="1">
    <source>
        <dbReference type="ARBA" id="ARBA00004651"/>
    </source>
</evidence>
<evidence type="ECO:0000256" key="6">
    <source>
        <dbReference type="ARBA" id="ARBA00022741"/>
    </source>
</evidence>
<dbReference type="GO" id="GO:0005524">
    <property type="term" value="F:ATP binding"/>
    <property type="evidence" value="ECO:0007669"/>
    <property type="project" value="UniProtKB-KW"/>
</dbReference>
<comment type="similarity">
    <text evidence="2">Belongs to the ABC transporter superfamily. ABCB family. Multidrug resistance exporter (TC 3.A.1.201) subfamily.</text>
</comment>
<evidence type="ECO:0000256" key="9">
    <source>
        <dbReference type="ARBA" id="ARBA00023136"/>
    </source>
</evidence>
<dbReference type="PROSITE" id="PS00211">
    <property type="entry name" value="ABC_TRANSPORTER_1"/>
    <property type="match status" value="2"/>
</dbReference>
<gene>
    <name evidence="16" type="primary">LOC115742098</name>
</gene>
<keyword evidence="6" id="KW-0547">Nucleotide-binding</keyword>
<dbReference type="Gene3D" id="3.40.50.300">
    <property type="entry name" value="P-loop containing nucleotide triphosphate hydrolases"/>
    <property type="match status" value="2"/>
</dbReference>
<evidence type="ECO:0000256" key="8">
    <source>
        <dbReference type="ARBA" id="ARBA00022989"/>
    </source>
</evidence>
<dbReference type="CDD" id="cd18578">
    <property type="entry name" value="ABC_6TM_Pgp_ABCB1_D2_like"/>
    <property type="match status" value="1"/>
</dbReference>
<dbReference type="FunFam" id="3.40.50.300:FF:000205">
    <property type="entry name" value="ABC transporter B family member 4"/>
    <property type="match status" value="2"/>
</dbReference>
<feature type="transmembrane region" description="Helical" evidence="12">
    <location>
        <begin position="87"/>
        <end position="106"/>
    </location>
</feature>
<feature type="compositionally biased region" description="Polar residues" evidence="11">
    <location>
        <begin position="617"/>
        <end position="647"/>
    </location>
</feature>